<evidence type="ECO:0000313" key="8">
    <source>
        <dbReference type="EMBL" id="SDP85089.1"/>
    </source>
</evidence>
<keyword evidence="9" id="KW-1185">Reference proteome</keyword>
<keyword evidence="3" id="KW-0813">Transport</keyword>
<dbReference type="PROSITE" id="PS00211">
    <property type="entry name" value="ABC_TRANSPORTER_1"/>
    <property type="match status" value="1"/>
</dbReference>
<protein>
    <submittedName>
        <fullName evidence="8">ABC-2 type transport system ATP-binding protein</fullName>
    </submittedName>
</protein>
<feature type="domain" description="ABC transporter" evidence="7">
    <location>
        <begin position="5"/>
        <end position="233"/>
    </location>
</feature>
<dbReference type="GO" id="GO:0005886">
    <property type="term" value="C:plasma membrane"/>
    <property type="evidence" value="ECO:0007669"/>
    <property type="project" value="UniProtKB-SubCell"/>
</dbReference>
<evidence type="ECO:0000256" key="5">
    <source>
        <dbReference type="ARBA" id="ARBA00022840"/>
    </source>
</evidence>
<dbReference type="EMBL" id="FNJR01000010">
    <property type="protein sequence ID" value="SDP85089.1"/>
    <property type="molecule type" value="Genomic_DNA"/>
</dbReference>
<evidence type="ECO:0000256" key="4">
    <source>
        <dbReference type="ARBA" id="ARBA00022741"/>
    </source>
</evidence>
<keyword evidence="6" id="KW-0046">Antibiotic resistance</keyword>
<dbReference type="PANTHER" id="PTHR42711:SF5">
    <property type="entry name" value="ABC TRANSPORTER ATP-BINDING PROTEIN NATA"/>
    <property type="match status" value="1"/>
</dbReference>
<dbReference type="InterPro" id="IPR017871">
    <property type="entry name" value="ABC_transporter-like_CS"/>
</dbReference>
<dbReference type="PROSITE" id="PS50893">
    <property type="entry name" value="ABC_TRANSPORTER_2"/>
    <property type="match status" value="1"/>
</dbReference>
<proteinExistence type="inferred from homology"/>
<sequence>MTSTVRMSAVWHSYRGHTALRGIDMSLPVGVTALLGPNGAGKSTLMGVLSTVLRPQHGRIELNGLDPVRDRRRYRESIGFLPQNFTAPGRLTVSEFLTLSGWWRRVPRAERRDAVRWALDSTGLGERRTSKVDKLSGGMLRRLGVAQALVNEPTVLLLDEPTVGLDPRQRNALREVITELGRQHTVLLSTHLTEDVAALADRVIVLDEGQLVSDSTVSELTDREKATASDLDEVYERLLGAGKPA</sequence>
<dbReference type="STRING" id="405564.SAMN04487905_110180"/>
<dbReference type="SUPFAM" id="SSF52540">
    <property type="entry name" value="P-loop containing nucleoside triphosphate hydrolases"/>
    <property type="match status" value="1"/>
</dbReference>
<dbReference type="PANTHER" id="PTHR42711">
    <property type="entry name" value="ABC TRANSPORTER ATP-BINDING PROTEIN"/>
    <property type="match status" value="1"/>
</dbReference>
<evidence type="ECO:0000313" key="9">
    <source>
        <dbReference type="Proteomes" id="UP000199497"/>
    </source>
</evidence>
<evidence type="ECO:0000256" key="6">
    <source>
        <dbReference type="ARBA" id="ARBA00023251"/>
    </source>
</evidence>
<gene>
    <name evidence="8" type="ORF">SAMN04487905_110180</name>
</gene>
<evidence type="ECO:0000256" key="1">
    <source>
        <dbReference type="ARBA" id="ARBA00004202"/>
    </source>
</evidence>
<organism evidence="8 9">
    <name type="scientific">Actinopolyspora xinjiangensis</name>
    <dbReference type="NCBI Taxonomy" id="405564"/>
    <lineage>
        <taxon>Bacteria</taxon>
        <taxon>Bacillati</taxon>
        <taxon>Actinomycetota</taxon>
        <taxon>Actinomycetes</taxon>
        <taxon>Actinopolysporales</taxon>
        <taxon>Actinopolysporaceae</taxon>
        <taxon>Actinopolyspora</taxon>
    </lineage>
</organism>
<dbReference type="InterPro" id="IPR027417">
    <property type="entry name" value="P-loop_NTPase"/>
</dbReference>
<keyword evidence="4" id="KW-0547">Nucleotide-binding</keyword>
<dbReference type="AlphaFoldDB" id="A0A1H0W2Z9"/>
<dbReference type="SMART" id="SM00382">
    <property type="entry name" value="AAA"/>
    <property type="match status" value="1"/>
</dbReference>
<reference evidence="9" key="1">
    <citation type="submission" date="2016-10" db="EMBL/GenBank/DDBJ databases">
        <authorList>
            <person name="Varghese N."/>
            <person name="Submissions S."/>
        </authorList>
    </citation>
    <scope>NUCLEOTIDE SEQUENCE [LARGE SCALE GENOMIC DNA]</scope>
    <source>
        <strain evidence="9">DSM 46732</strain>
    </source>
</reference>
<evidence type="ECO:0000256" key="2">
    <source>
        <dbReference type="ARBA" id="ARBA00005417"/>
    </source>
</evidence>
<comment type="subcellular location">
    <subcellularLocation>
        <location evidence="1">Cell membrane</location>
        <topology evidence="1">Peripheral membrane protein</topology>
    </subcellularLocation>
</comment>
<dbReference type="InterPro" id="IPR050763">
    <property type="entry name" value="ABC_transporter_ATP-binding"/>
</dbReference>
<dbReference type="Pfam" id="PF00005">
    <property type="entry name" value="ABC_tran"/>
    <property type="match status" value="1"/>
</dbReference>
<accession>A0A1H0W2Z9</accession>
<dbReference type="InterPro" id="IPR003593">
    <property type="entry name" value="AAA+_ATPase"/>
</dbReference>
<name>A0A1H0W2Z9_9ACTN</name>
<dbReference type="GO" id="GO:0046677">
    <property type="term" value="P:response to antibiotic"/>
    <property type="evidence" value="ECO:0007669"/>
    <property type="project" value="UniProtKB-KW"/>
</dbReference>
<evidence type="ECO:0000259" key="7">
    <source>
        <dbReference type="PROSITE" id="PS50893"/>
    </source>
</evidence>
<keyword evidence="5 8" id="KW-0067">ATP-binding</keyword>
<dbReference type="GO" id="GO:0005524">
    <property type="term" value="F:ATP binding"/>
    <property type="evidence" value="ECO:0007669"/>
    <property type="project" value="UniProtKB-KW"/>
</dbReference>
<dbReference type="Gene3D" id="3.40.50.300">
    <property type="entry name" value="P-loop containing nucleotide triphosphate hydrolases"/>
    <property type="match status" value="1"/>
</dbReference>
<comment type="similarity">
    <text evidence="2">Belongs to the ABC transporter superfamily.</text>
</comment>
<evidence type="ECO:0000256" key="3">
    <source>
        <dbReference type="ARBA" id="ARBA00022448"/>
    </source>
</evidence>
<dbReference type="Proteomes" id="UP000199497">
    <property type="component" value="Unassembled WGS sequence"/>
</dbReference>
<dbReference type="InterPro" id="IPR003439">
    <property type="entry name" value="ABC_transporter-like_ATP-bd"/>
</dbReference>
<dbReference type="GO" id="GO:0016887">
    <property type="term" value="F:ATP hydrolysis activity"/>
    <property type="evidence" value="ECO:0007669"/>
    <property type="project" value="InterPro"/>
</dbReference>